<reference evidence="4 5" key="1">
    <citation type="submission" date="2021-01" db="EMBL/GenBank/DDBJ databases">
        <title>Belnapia mucosa sp. nov. and Belnapia arida sp. nov., isolated from the Tabernas Desert (Almeria, Spain).</title>
        <authorList>
            <person name="Molina-Menor E."/>
            <person name="Vidal-Verdu A."/>
            <person name="Calonge A."/>
            <person name="Satari L."/>
            <person name="Pereto Magraner J."/>
            <person name="Porcar Miralles M."/>
        </authorList>
    </citation>
    <scope>NUCLEOTIDE SEQUENCE [LARGE SCALE GENOMIC DNA]</scope>
    <source>
        <strain evidence="4 5">T6</strain>
    </source>
</reference>
<evidence type="ECO:0000313" key="4">
    <source>
        <dbReference type="EMBL" id="MBL6458981.1"/>
    </source>
</evidence>
<sequence length="284" mass="30355">MPVQIRRAVAADAEACGRVMHAAFRGVAERHGFEPDILSDEVGAGLATTLIASPNTFVVVAETDGQIIGSNFLHLGDPIRAIGPITVDPPQQRAGVGRKLMEAALEYAGSGSPVRLCGDAFNTQSVGLYASLGFEIKEPLLLMQGRCRDATGDARLMTENDIPACTNLCDAVYGTTRSVELGEALQAFRPVLVERQGVVSGYMSAPNLWLMNHGVGQSERDMRALIAGASGASQEPVSFLLPVRQASLFRWCLSQGLRVAKPMALMALGDYSEPKGAWFPSVFY</sequence>
<feature type="domain" description="N-acetyltransferase" evidence="3">
    <location>
        <begin position="3"/>
        <end position="162"/>
    </location>
</feature>
<comment type="caution">
    <text evidence="4">The sequence shown here is derived from an EMBL/GenBank/DDBJ whole genome shotgun (WGS) entry which is preliminary data.</text>
</comment>
<dbReference type="Pfam" id="PF00583">
    <property type="entry name" value="Acetyltransf_1"/>
    <property type="match status" value="1"/>
</dbReference>
<evidence type="ECO:0000256" key="2">
    <source>
        <dbReference type="ARBA" id="ARBA00023315"/>
    </source>
</evidence>
<dbReference type="RefSeq" id="WP_202828717.1">
    <property type="nucleotide sequence ID" value="NZ_JAEUXJ010000023.1"/>
</dbReference>
<dbReference type="PANTHER" id="PTHR43877:SF1">
    <property type="entry name" value="ACETYLTRANSFERASE"/>
    <property type="match status" value="1"/>
</dbReference>
<gene>
    <name evidence="4" type="ORF">JMJ55_26990</name>
</gene>
<evidence type="ECO:0000259" key="3">
    <source>
        <dbReference type="PROSITE" id="PS51186"/>
    </source>
</evidence>
<dbReference type="InterPro" id="IPR000182">
    <property type="entry name" value="GNAT_dom"/>
</dbReference>
<dbReference type="SUPFAM" id="SSF55729">
    <property type="entry name" value="Acyl-CoA N-acyltransferases (Nat)"/>
    <property type="match status" value="1"/>
</dbReference>
<accession>A0ABS1VBC2</accession>
<dbReference type="CDD" id="cd04301">
    <property type="entry name" value="NAT_SF"/>
    <property type="match status" value="1"/>
</dbReference>
<dbReference type="InterPro" id="IPR050832">
    <property type="entry name" value="Bact_Acetyltransf"/>
</dbReference>
<protein>
    <submittedName>
        <fullName evidence="4">GNAT family N-acetyltransferase</fullName>
    </submittedName>
</protein>
<dbReference type="InterPro" id="IPR016181">
    <property type="entry name" value="Acyl_CoA_acyltransferase"/>
</dbReference>
<dbReference type="Proteomes" id="UP000606490">
    <property type="component" value="Unassembled WGS sequence"/>
</dbReference>
<dbReference type="PROSITE" id="PS51186">
    <property type="entry name" value="GNAT"/>
    <property type="match status" value="1"/>
</dbReference>
<evidence type="ECO:0000256" key="1">
    <source>
        <dbReference type="ARBA" id="ARBA00022679"/>
    </source>
</evidence>
<organism evidence="4 5">
    <name type="scientific">Belnapia mucosa</name>
    <dbReference type="NCBI Taxonomy" id="2804532"/>
    <lineage>
        <taxon>Bacteria</taxon>
        <taxon>Pseudomonadati</taxon>
        <taxon>Pseudomonadota</taxon>
        <taxon>Alphaproteobacteria</taxon>
        <taxon>Acetobacterales</taxon>
        <taxon>Roseomonadaceae</taxon>
        <taxon>Belnapia</taxon>
    </lineage>
</organism>
<dbReference type="Gene3D" id="3.40.630.30">
    <property type="match status" value="1"/>
</dbReference>
<dbReference type="EMBL" id="JAEUXJ010000023">
    <property type="protein sequence ID" value="MBL6458981.1"/>
    <property type="molecule type" value="Genomic_DNA"/>
</dbReference>
<dbReference type="PANTHER" id="PTHR43877">
    <property type="entry name" value="AMINOALKYLPHOSPHONATE N-ACETYLTRANSFERASE-RELATED-RELATED"/>
    <property type="match status" value="1"/>
</dbReference>
<keyword evidence="2" id="KW-0012">Acyltransferase</keyword>
<keyword evidence="1" id="KW-0808">Transferase</keyword>
<evidence type="ECO:0000313" key="5">
    <source>
        <dbReference type="Proteomes" id="UP000606490"/>
    </source>
</evidence>
<proteinExistence type="predicted"/>
<keyword evidence="5" id="KW-1185">Reference proteome</keyword>
<name>A0ABS1VBC2_9PROT</name>